<gene>
    <name evidence="2" type="ORF">NIES21_17970</name>
</gene>
<dbReference type="SUPFAM" id="SSF51126">
    <property type="entry name" value="Pectin lyase-like"/>
    <property type="match status" value="2"/>
</dbReference>
<organism evidence="2 3">
    <name type="scientific">Anabaenopsis circularis NIES-21</name>
    <dbReference type="NCBI Taxonomy" id="1085406"/>
    <lineage>
        <taxon>Bacteria</taxon>
        <taxon>Bacillati</taxon>
        <taxon>Cyanobacteriota</taxon>
        <taxon>Cyanophyceae</taxon>
        <taxon>Nostocales</taxon>
        <taxon>Nodulariaceae</taxon>
        <taxon>Anabaenopsis</taxon>
    </lineage>
</organism>
<name>A0A1Z4GEP5_9CYAN</name>
<dbReference type="Proteomes" id="UP000218287">
    <property type="component" value="Chromosome"/>
</dbReference>
<evidence type="ECO:0000313" key="3">
    <source>
        <dbReference type="Proteomes" id="UP000218287"/>
    </source>
</evidence>
<protein>
    <recommendedName>
        <fullName evidence="1">Filamentous haemagglutinin FhaB/tRNA nuclease CdiA-like TPS domain-containing protein</fullName>
    </recommendedName>
</protein>
<evidence type="ECO:0000313" key="2">
    <source>
        <dbReference type="EMBL" id="BAY15975.1"/>
    </source>
</evidence>
<dbReference type="InterPro" id="IPR011050">
    <property type="entry name" value="Pectin_lyase_fold/virulence"/>
</dbReference>
<dbReference type="Gene3D" id="2.160.20.10">
    <property type="entry name" value="Single-stranded right-handed beta-helix, Pectin lyase-like"/>
    <property type="match status" value="2"/>
</dbReference>
<dbReference type="NCBIfam" id="TIGR01901">
    <property type="entry name" value="adhes_NPXG"/>
    <property type="match status" value="1"/>
</dbReference>
<dbReference type="Pfam" id="PF05860">
    <property type="entry name" value="TPS"/>
    <property type="match status" value="1"/>
</dbReference>
<dbReference type="SMART" id="SM00912">
    <property type="entry name" value="Haemagg_act"/>
    <property type="match status" value="1"/>
</dbReference>
<dbReference type="EMBL" id="AP018174">
    <property type="protein sequence ID" value="BAY15975.1"/>
    <property type="molecule type" value="Genomic_DNA"/>
</dbReference>
<sequence>MLGMKLIDGDTNHYQQWLLAAFTTTLLTSGISAPTLAQVTPDSTTNTSVSINGNDYTIINGINKGNNLFHSFSSFSIETGKTATFDLKNTPDITTIFSRVTGGNISNIDGMISTFNNNHPVSLFLMNPNGIIFGPNAKLDIGGSFVATTANSIKFADGKEFSAVNASGTPLLTMSVPVGLQMGSNAGPITVQGTPANNFQFRMPTLSTAPNQTLALIGGQVDINSANISAPDGHVELWAMQNGTVSIPSNGNWQLASSSSSPTWGDITLRQSSYINTSGATGGAINIRGRGLTLQDGSNIESSTGEKGRGQGITVKTTEFVDLLGVSHPDNVTFPGLTISVKGSGAIAGNTTIDTQRLRLANGGWINSFNLGIDFLTFSPINDAKTGDITVHATDVEIIGYAPFRSPVVSNSFPISAIGTLILGGQRNESGAITVEAERVRLLDGGRISTDLFGAFSPLTGKAGDISVTATQSLEIRGIDPDNGTSAIISSILTGTVGQGGNVTINTGQLALSNGGTISSQITGSPIAALAGRGIAGNITIHATDVQVSDPVVDLLGNAPSGITVAVGQNSTGQGGNIHLTADSLRVFNGGQITSSTDGKGAAGNVSLEVKNITVEGISQPLTNGRILPSAITAASKTSSDAGSISLIVDQLNVLDNGQISVSNTGGGNSGNLLVNANQIKLTQAGSLLAEVSAGDRGNITLNTDVLLMRYGGKINTNATGKATGGNITINAPIIIGLENSDITANAIQGAGGNIHIQTQGLFGLEFRNQLTPDSDITASSQFGLSGTVQINHVGVDPNSGLVELPANVSDPSQQIASGCANTNGSSFVATGRGGIPQNPTQDIRSDRTWSDIRDISAFHTTKQLPAQTLSSSKILVQATSWRRNAQGKIELIAPQVANVQTSLTCAAQIK</sequence>
<proteinExistence type="predicted"/>
<feature type="domain" description="Filamentous haemagglutinin FhaB/tRNA nuclease CdiA-like TPS" evidence="1">
    <location>
        <begin position="40"/>
        <end position="156"/>
    </location>
</feature>
<dbReference type="AlphaFoldDB" id="A0A1Z4GEP5"/>
<reference evidence="2 3" key="1">
    <citation type="submission" date="2017-06" db="EMBL/GenBank/DDBJ databases">
        <title>Genome sequencing of cyanobaciteial culture collection at National Institute for Environmental Studies (NIES).</title>
        <authorList>
            <person name="Hirose Y."/>
            <person name="Shimura Y."/>
            <person name="Fujisawa T."/>
            <person name="Nakamura Y."/>
            <person name="Kawachi M."/>
        </authorList>
    </citation>
    <scope>NUCLEOTIDE SEQUENCE [LARGE SCALE GENOMIC DNA]</scope>
    <source>
        <strain evidence="2 3">NIES-21</strain>
    </source>
</reference>
<dbReference type="InterPro" id="IPR012334">
    <property type="entry name" value="Pectin_lyas_fold"/>
</dbReference>
<dbReference type="InterPro" id="IPR008638">
    <property type="entry name" value="FhaB/CdiA-like_TPS"/>
</dbReference>
<keyword evidence="3" id="KW-1185">Reference proteome</keyword>
<accession>A0A1Z4GEP5</accession>
<evidence type="ECO:0000259" key="1">
    <source>
        <dbReference type="SMART" id="SM00912"/>
    </source>
</evidence>